<name>A0ABQ7B5R7_BRACR</name>
<protein>
    <submittedName>
        <fullName evidence="1">Uncharacterized protein</fullName>
    </submittedName>
</protein>
<evidence type="ECO:0000313" key="2">
    <source>
        <dbReference type="Proteomes" id="UP000266723"/>
    </source>
</evidence>
<proteinExistence type="predicted"/>
<organism evidence="1 2">
    <name type="scientific">Brassica cretica</name>
    <name type="common">Mustard</name>
    <dbReference type="NCBI Taxonomy" id="69181"/>
    <lineage>
        <taxon>Eukaryota</taxon>
        <taxon>Viridiplantae</taxon>
        <taxon>Streptophyta</taxon>
        <taxon>Embryophyta</taxon>
        <taxon>Tracheophyta</taxon>
        <taxon>Spermatophyta</taxon>
        <taxon>Magnoliopsida</taxon>
        <taxon>eudicotyledons</taxon>
        <taxon>Gunneridae</taxon>
        <taxon>Pentapetalae</taxon>
        <taxon>rosids</taxon>
        <taxon>malvids</taxon>
        <taxon>Brassicales</taxon>
        <taxon>Brassicaceae</taxon>
        <taxon>Brassiceae</taxon>
        <taxon>Brassica</taxon>
    </lineage>
</organism>
<evidence type="ECO:0000313" key="1">
    <source>
        <dbReference type="EMBL" id="KAF3527773.1"/>
    </source>
</evidence>
<comment type="caution">
    <text evidence="1">The sequence shown here is derived from an EMBL/GenBank/DDBJ whole genome shotgun (WGS) entry which is preliminary data.</text>
</comment>
<sequence>MFFLSSLSLSRKEEGQSLYLSHLFLSRRMIQSAIPPLLLDFSSMMTPSESLSVAPPQGREISSKTPNLFVDLSSTMNHWTCRSVPLLEASASLSRSSTPIRNPSCIS</sequence>
<dbReference type="EMBL" id="QGKV02001507">
    <property type="protein sequence ID" value="KAF3527773.1"/>
    <property type="molecule type" value="Genomic_DNA"/>
</dbReference>
<accession>A0ABQ7B5R7</accession>
<gene>
    <name evidence="1" type="ORF">DY000_02038539</name>
</gene>
<reference evidence="1 2" key="1">
    <citation type="journal article" date="2020" name="BMC Genomics">
        <title>Intraspecific diversification of the crop wild relative Brassica cretica Lam. using demographic model selection.</title>
        <authorList>
            <person name="Kioukis A."/>
            <person name="Michalopoulou V.A."/>
            <person name="Briers L."/>
            <person name="Pirintsos S."/>
            <person name="Studholme D.J."/>
            <person name="Pavlidis P."/>
            <person name="Sarris P.F."/>
        </authorList>
    </citation>
    <scope>NUCLEOTIDE SEQUENCE [LARGE SCALE GENOMIC DNA]</scope>
    <source>
        <strain evidence="2">cv. PFS-1207/04</strain>
    </source>
</reference>
<keyword evidence="2" id="KW-1185">Reference proteome</keyword>
<dbReference type="Proteomes" id="UP000266723">
    <property type="component" value="Unassembled WGS sequence"/>
</dbReference>